<sequence>MVVVQALKVEPLRPYRPRRPDKDPEGQDPVVGENGGGAVPSLDEEMGEGETNVLGLGQDLGLLLALRGAMTNSTYVSCYSFDLIPYRFKVRDRVIFVRWLSLFRTLGVRCDQQRTLWLDLREEYAFEKMLMRMIVPFLRPGFRLSDVWREIVS</sequence>
<protein>
    <submittedName>
        <fullName evidence="2">Uncharacterized protein</fullName>
    </submittedName>
</protein>
<evidence type="ECO:0000313" key="2">
    <source>
        <dbReference type="EMBL" id="KAF3484806.1"/>
    </source>
</evidence>
<name>A0A8S9MNE1_BRACR</name>
<organism evidence="2 3">
    <name type="scientific">Brassica cretica</name>
    <name type="common">Mustard</name>
    <dbReference type="NCBI Taxonomy" id="69181"/>
    <lineage>
        <taxon>Eukaryota</taxon>
        <taxon>Viridiplantae</taxon>
        <taxon>Streptophyta</taxon>
        <taxon>Embryophyta</taxon>
        <taxon>Tracheophyta</taxon>
        <taxon>Spermatophyta</taxon>
        <taxon>Magnoliopsida</taxon>
        <taxon>eudicotyledons</taxon>
        <taxon>Gunneridae</taxon>
        <taxon>Pentapetalae</taxon>
        <taxon>rosids</taxon>
        <taxon>malvids</taxon>
        <taxon>Brassicales</taxon>
        <taxon>Brassicaceae</taxon>
        <taxon>Brassiceae</taxon>
        <taxon>Brassica</taxon>
    </lineage>
</organism>
<evidence type="ECO:0000313" key="3">
    <source>
        <dbReference type="Proteomes" id="UP000712600"/>
    </source>
</evidence>
<accession>A0A8S9MNE1</accession>
<dbReference type="EMBL" id="QGKX02002183">
    <property type="protein sequence ID" value="KAF3484806.1"/>
    <property type="molecule type" value="Genomic_DNA"/>
</dbReference>
<dbReference type="AlphaFoldDB" id="A0A8S9MNE1"/>
<dbReference type="Proteomes" id="UP000712600">
    <property type="component" value="Unassembled WGS sequence"/>
</dbReference>
<evidence type="ECO:0000256" key="1">
    <source>
        <dbReference type="SAM" id="MobiDB-lite"/>
    </source>
</evidence>
<comment type="caution">
    <text evidence="2">The sequence shown here is derived from an EMBL/GenBank/DDBJ whole genome shotgun (WGS) entry which is preliminary data.</text>
</comment>
<gene>
    <name evidence="2" type="ORF">F2Q69_00052242</name>
</gene>
<reference evidence="2" key="1">
    <citation type="submission" date="2019-12" db="EMBL/GenBank/DDBJ databases">
        <title>Genome sequencing and annotation of Brassica cretica.</title>
        <authorList>
            <person name="Studholme D.J."/>
            <person name="Sarris P."/>
        </authorList>
    </citation>
    <scope>NUCLEOTIDE SEQUENCE</scope>
    <source>
        <strain evidence="2">PFS-109/04</strain>
        <tissue evidence="2">Leaf</tissue>
    </source>
</reference>
<feature type="compositionally biased region" description="Basic and acidic residues" evidence="1">
    <location>
        <begin position="14"/>
        <end position="25"/>
    </location>
</feature>
<proteinExistence type="predicted"/>
<feature type="region of interest" description="Disordered" evidence="1">
    <location>
        <begin position="14"/>
        <end position="44"/>
    </location>
</feature>